<feature type="compositionally biased region" description="Polar residues" evidence="5">
    <location>
        <begin position="1"/>
        <end position="13"/>
    </location>
</feature>
<dbReference type="OrthoDB" id="2274698at2759"/>
<evidence type="ECO:0000256" key="4">
    <source>
        <dbReference type="ARBA" id="ARBA00023136"/>
    </source>
</evidence>
<dbReference type="InterPro" id="IPR018823">
    <property type="entry name" value="ArAE_2_N"/>
</dbReference>
<feature type="transmembrane region" description="Helical" evidence="6">
    <location>
        <begin position="229"/>
        <end position="260"/>
    </location>
</feature>
<feature type="transmembrane region" description="Helical" evidence="6">
    <location>
        <begin position="275"/>
        <end position="298"/>
    </location>
</feature>
<keyword evidence="3 6" id="KW-1133">Transmembrane helix</keyword>
<feature type="region of interest" description="Disordered" evidence="5">
    <location>
        <begin position="442"/>
        <end position="485"/>
    </location>
</feature>
<feature type="domain" description="DUF2421" evidence="7">
    <location>
        <begin position="1339"/>
        <end position="1552"/>
    </location>
</feature>
<feature type="region of interest" description="Disordered" evidence="5">
    <location>
        <begin position="1"/>
        <end position="186"/>
    </location>
</feature>
<feature type="compositionally biased region" description="Basic residues" evidence="5">
    <location>
        <begin position="698"/>
        <end position="712"/>
    </location>
</feature>
<dbReference type="InterPro" id="IPR049453">
    <property type="entry name" value="Memb_transporter_dom"/>
</dbReference>
<feature type="transmembrane region" description="Helical" evidence="6">
    <location>
        <begin position="1144"/>
        <end position="1164"/>
    </location>
</feature>
<proteinExistence type="predicted"/>
<feature type="compositionally biased region" description="Basic and acidic residues" evidence="5">
    <location>
        <begin position="1017"/>
        <end position="1026"/>
    </location>
</feature>
<evidence type="ECO:0000259" key="8">
    <source>
        <dbReference type="Pfam" id="PF10337"/>
    </source>
</evidence>
<feature type="transmembrane region" description="Helical" evidence="6">
    <location>
        <begin position="350"/>
        <end position="370"/>
    </location>
</feature>
<feature type="region of interest" description="Disordered" evidence="5">
    <location>
        <begin position="613"/>
        <end position="721"/>
    </location>
</feature>
<feature type="region of interest" description="Disordered" evidence="5">
    <location>
        <begin position="566"/>
        <end position="601"/>
    </location>
</feature>
<keyword evidence="4 6" id="KW-0472">Membrane</keyword>
<dbReference type="PANTHER" id="PTHR37994:SF1">
    <property type="entry name" value="ER TRANSPORTER 6TM N-TERMINAL DOMAIN-CONTAINING PROTEIN"/>
    <property type="match status" value="1"/>
</dbReference>
<evidence type="ECO:0000256" key="6">
    <source>
        <dbReference type="SAM" id="Phobius"/>
    </source>
</evidence>
<evidence type="ECO:0000313" key="11">
    <source>
        <dbReference type="Proteomes" id="UP000246740"/>
    </source>
</evidence>
<keyword evidence="2 6" id="KW-0812">Transmembrane</keyword>
<feature type="transmembrane region" description="Helical" evidence="6">
    <location>
        <begin position="382"/>
        <end position="402"/>
    </location>
</feature>
<reference evidence="10 11" key="1">
    <citation type="journal article" date="2018" name="Mol. Biol. Evol.">
        <title>Broad Genomic Sampling Reveals a Smut Pathogenic Ancestry of the Fungal Clade Ustilaginomycotina.</title>
        <authorList>
            <person name="Kijpornyongpan T."/>
            <person name="Mondo S.J."/>
            <person name="Barry K."/>
            <person name="Sandor L."/>
            <person name="Lee J."/>
            <person name="Lipzen A."/>
            <person name="Pangilinan J."/>
            <person name="LaButti K."/>
            <person name="Hainaut M."/>
            <person name="Henrissat B."/>
            <person name="Grigoriev I.V."/>
            <person name="Spatafora J.W."/>
            <person name="Aime M.C."/>
        </authorList>
    </citation>
    <scope>NUCLEOTIDE SEQUENCE [LARGE SCALE GENOMIC DNA]</scope>
    <source>
        <strain evidence="10 11">MCA 3645</strain>
    </source>
</reference>
<dbReference type="EMBL" id="KZ819233">
    <property type="protein sequence ID" value="PWY96951.1"/>
    <property type="molecule type" value="Genomic_DNA"/>
</dbReference>
<evidence type="ECO:0000256" key="1">
    <source>
        <dbReference type="ARBA" id="ARBA00004141"/>
    </source>
</evidence>
<dbReference type="Pfam" id="PF10334">
    <property type="entry name" value="BRE4"/>
    <property type="match status" value="1"/>
</dbReference>
<dbReference type="Pfam" id="PF13515">
    <property type="entry name" value="FUSC_2"/>
    <property type="match status" value="1"/>
</dbReference>
<feature type="compositionally biased region" description="Low complexity" evidence="5">
    <location>
        <begin position="664"/>
        <end position="697"/>
    </location>
</feature>
<feature type="transmembrane region" description="Helical" evidence="6">
    <location>
        <begin position="1237"/>
        <end position="1254"/>
    </location>
</feature>
<feature type="compositionally biased region" description="Polar residues" evidence="5">
    <location>
        <begin position="1332"/>
        <end position="1343"/>
    </location>
</feature>
<keyword evidence="11" id="KW-1185">Reference proteome</keyword>
<feature type="compositionally biased region" description="Gly residues" evidence="5">
    <location>
        <begin position="1315"/>
        <end position="1328"/>
    </location>
</feature>
<evidence type="ECO:0000256" key="5">
    <source>
        <dbReference type="SAM" id="MobiDB-lite"/>
    </source>
</evidence>
<dbReference type="GO" id="GO:0016020">
    <property type="term" value="C:membrane"/>
    <property type="evidence" value="ECO:0007669"/>
    <property type="project" value="UniProtKB-SubCell"/>
</dbReference>
<feature type="compositionally biased region" description="Polar residues" evidence="5">
    <location>
        <begin position="442"/>
        <end position="462"/>
    </location>
</feature>
<dbReference type="Proteomes" id="UP000246740">
    <property type="component" value="Unassembled WGS sequence"/>
</dbReference>
<evidence type="ECO:0008006" key="12">
    <source>
        <dbReference type="Google" id="ProtNLM"/>
    </source>
</evidence>
<feature type="transmembrane region" description="Helical" evidence="6">
    <location>
        <begin position="1176"/>
        <end position="1193"/>
    </location>
</feature>
<dbReference type="PANTHER" id="PTHR37994">
    <property type="entry name" value="ARAE_2_N DOMAIN-CONTAINING PROTEIN-RELATED"/>
    <property type="match status" value="1"/>
</dbReference>
<feature type="transmembrane region" description="Helical" evidence="6">
    <location>
        <begin position="1199"/>
        <end position="1216"/>
    </location>
</feature>
<dbReference type="STRING" id="1882483.A0A317XFH2"/>
<evidence type="ECO:0000259" key="7">
    <source>
        <dbReference type="Pfam" id="PF10334"/>
    </source>
</evidence>
<evidence type="ECO:0000256" key="3">
    <source>
        <dbReference type="ARBA" id="ARBA00022989"/>
    </source>
</evidence>
<feature type="domain" description="Integral membrane bound transporter" evidence="9">
    <location>
        <begin position="1120"/>
        <end position="1249"/>
    </location>
</feature>
<dbReference type="InParanoid" id="A0A317XFH2"/>
<feature type="compositionally biased region" description="Basic and acidic residues" evidence="5">
    <location>
        <begin position="988"/>
        <end position="997"/>
    </location>
</feature>
<evidence type="ECO:0000259" key="9">
    <source>
        <dbReference type="Pfam" id="PF13515"/>
    </source>
</evidence>
<comment type="subcellular location">
    <subcellularLocation>
        <location evidence="1">Membrane</location>
        <topology evidence="1">Multi-pass membrane protein</topology>
    </subcellularLocation>
</comment>
<feature type="compositionally biased region" description="Basic residues" evidence="5">
    <location>
        <begin position="1007"/>
        <end position="1016"/>
    </location>
</feature>
<feature type="compositionally biased region" description="Polar residues" evidence="5">
    <location>
        <begin position="161"/>
        <end position="170"/>
    </location>
</feature>
<protein>
    <recommendedName>
        <fullName evidence="12">ER transporter 6TM N-terminal domain-containing protein</fullName>
    </recommendedName>
</protein>
<sequence length="1582" mass="173150">MPSSPSAPGSSEHATAPLDTSIHQHHNNNNNAEPPPVITVQQVSPTTDHPPLAAPLTGPSESPPRSRHASPLPSPAGSLRQRSNLAHQDQDHSSSSKNSISATPEQQRHTSFPHMARFATNPQTFPDPTPAATLRTPHHQQAPSSANNTTGADIADPEKGVSTTAQNSSGRSRDGSRPKKSATSSGARWKRHWSHFARLVGLEPLPWIIAWIPPCLTWAKLKPVIRSAIVAWICMLLLLISPVEIALGNASFLVLIGAFIQPAEVPLVAVIEREFFTLLFACASWTWAIIAIAISHSVRRNKLSPAQTSLARAINGDYIEARVSIVCAVFLAVGSAGLLYTKIRFGPSPFLFASVLSCILLNICLTYAPLYPYPFYSLGQSVVIPLAVKAAINVVVSCFFFPKSVNSQFAERLIAVLSPLAAAAGEQPKLLEISPLDSSVARTAHGTSTKPATGSDSGSSNRAAAKAKACNGSHQHDEEEDDEFDFEQVKNKLTAAEGGLMPLNMSSRLLTREISFGLASGEDLKSLERLTRALVAPADGWAYYYTSIKADISLAHFPKTPVPSRLATPVMTPAMTPRTSAEHSRDPSESSHPTTTAAARLHPVVTTGASESVAMPHRGSPLHGQVVSGETAASSAVSMRQLDEHPSVQPGNELASSRFRKITRSIASASRSSSPRRWAHHNSQLQQQQQHHPSQAHPHGHLHEHHDGHGHHGSSAGHSHRNYWDRHSNLFQNLVHRRDPAPVAIWESIRFGDLETYLHTTSANYITEMFAALLRETSSELLSANSAAITHVTSWLTKLNSERYSFLRDRLFQTREAQEEKGRTQADETAGIIADLETKLRDFRTRKRLQVLDPYRDALTSGGSGLDDDVEVDLRIGPGEIGKLHHRYLYQAWLHQFHTVSFTEKLLVLLREVEHIQRQRTIARLWFPSFTRIFSIEAWRSPGGADDEHQGQPDEEADHIPDLTNDAEEPSRQRSRSRSRSGSGKTDSSNETRRGTDEVVDPESQKKRPAHTMLHRQHSDLHHADQHMQNGQQQQQQQQHHLQNAQMAVDPIVDLGSTRARDPDALDPEGPLQILGQKLYFWTRRPFRGNLLFGVKAAVLIALVSLPAYMQDSAGWCYRNRAIWAIFMAQLTLARFRGETAFALLSRILATVIGAAVGLTIWYISTGDGYGNTYGLGATTAVAFPLIMLFRLYFPGPPITPIITTVTVALIVGYSWKDVKNPSPGSPGYGWSAAWRRFVAVVIGVSAAYIFSYLPPSSTLRQYQRLSHAATIAELGKVYCQVVSIASKPHHQLLVEQQSHAAAAAATSFADDDGGNVGGGGGGGGDGDGAFESSTIRNPHPSSEAVQKRLIAIRAKLRRLSMISVNVSYEFSLRGSWPAARYADLFRIQLEMSKLLSHCLTVLEKLGPAYSIALLRRTRFLDPRFLGDVVSVISMCATALKTAEPLPQITACPLLDRFIETPHGLNAYIPTTTTTHSNLQSQSQDDPACMMAAVAETWQDELLETLPKKITLSVLEDQEYMDFSVGVLTLFGLVLRIDRLCVAVKQLVGESFAVPADIHRTLVVRSANNPVSHSVSNTLGVH</sequence>
<dbReference type="Pfam" id="PF10337">
    <property type="entry name" value="ArAE_2_N"/>
    <property type="match status" value="1"/>
</dbReference>
<feature type="region of interest" description="Disordered" evidence="5">
    <location>
        <begin position="941"/>
        <end position="1044"/>
    </location>
</feature>
<feature type="domain" description="Putative ER transporter 6TM N-terminal" evidence="8">
    <location>
        <begin position="211"/>
        <end position="577"/>
    </location>
</feature>
<feature type="region of interest" description="Disordered" evidence="5">
    <location>
        <begin position="1313"/>
        <end position="1343"/>
    </location>
</feature>
<feature type="compositionally biased region" description="Basic and acidic residues" evidence="5">
    <location>
        <begin position="580"/>
        <end position="589"/>
    </location>
</feature>
<dbReference type="InterPro" id="IPR018820">
    <property type="entry name" value="BRE4-related_DUF2421"/>
</dbReference>
<name>A0A317XFH2_9BASI</name>
<feature type="compositionally biased region" description="Polar residues" evidence="5">
    <location>
        <begin position="95"/>
        <end position="105"/>
    </location>
</feature>
<feature type="transmembrane region" description="Helical" evidence="6">
    <location>
        <begin position="319"/>
        <end position="338"/>
    </location>
</feature>
<organism evidence="10 11">
    <name type="scientific">Testicularia cyperi</name>
    <dbReference type="NCBI Taxonomy" id="1882483"/>
    <lineage>
        <taxon>Eukaryota</taxon>
        <taxon>Fungi</taxon>
        <taxon>Dikarya</taxon>
        <taxon>Basidiomycota</taxon>
        <taxon>Ustilaginomycotina</taxon>
        <taxon>Ustilaginomycetes</taxon>
        <taxon>Ustilaginales</taxon>
        <taxon>Anthracoideaceae</taxon>
        <taxon>Testicularia</taxon>
    </lineage>
</organism>
<evidence type="ECO:0000313" key="10">
    <source>
        <dbReference type="EMBL" id="PWY96951.1"/>
    </source>
</evidence>
<feature type="compositionally biased region" description="Polar residues" evidence="5">
    <location>
        <begin position="139"/>
        <end position="151"/>
    </location>
</feature>
<feature type="compositionally biased region" description="Low complexity" evidence="5">
    <location>
        <begin position="1027"/>
        <end position="1044"/>
    </location>
</feature>
<accession>A0A317XFH2</accession>
<evidence type="ECO:0000256" key="2">
    <source>
        <dbReference type="ARBA" id="ARBA00022692"/>
    </source>
</evidence>
<gene>
    <name evidence="10" type="ORF">BCV70DRAFT_203294</name>
</gene>